<accession>A0A3N1GLX0</accession>
<evidence type="ECO:0000256" key="1">
    <source>
        <dbReference type="SAM" id="MobiDB-lite"/>
    </source>
</evidence>
<evidence type="ECO:0008006" key="4">
    <source>
        <dbReference type="Google" id="ProtNLM"/>
    </source>
</evidence>
<evidence type="ECO:0000313" key="2">
    <source>
        <dbReference type="EMBL" id="ROP31254.1"/>
    </source>
</evidence>
<feature type="compositionally biased region" description="Basic residues" evidence="1">
    <location>
        <begin position="85"/>
        <end position="96"/>
    </location>
</feature>
<gene>
    <name evidence="2" type="ORF">EDD30_4147</name>
</gene>
<feature type="compositionally biased region" description="Low complexity" evidence="1">
    <location>
        <begin position="152"/>
        <end position="167"/>
    </location>
</feature>
<feature type="compositionally biased region" description="Basic residues" evidence="1">
    <location>
        <begin position="183"/>
        <end position="195"/>
    </location>
</feature>
<sequence length="528" mass="53773">MEENQPPPRRARTPRPAFSTPERAESSSPPAHKPRQSPPSVTFRPPAADESSGTGTRPPEADAPPSPHGPTPPRSRPAGEQVPSARKRAPAKKGPAKKAAPASAEPTVTKATPMKNVPGKKAPAKKVAAARETASRKAVAQESAPPAVADPQGSATSGTQGSATSGGPREASPAKKAAPVKRAAAKKTAPLKKAVKAAASEIAPAVVEPDMTTVPDEPTPSPEERAATSGRETAIRQASASGRAAVTGQAAAEQQATADVRATSRDLAGGTTPAAEPPATAPGQPGAVAPVASTFPPRAKESTDTASVRPATDIRDAPAEQRTEAWARLLADPGHSPELLALAAVQTIGPRAAAWAERIRTAYPSATPDAIARLAVARFTRFGSVSSVLAAVAGSYAPLALLGSAALTHAELTLHVAAAYGIDPADPARAVDLLLIAHVHPEREDAEAALAAAQEHSYEGPALDAAWRLGRMVAAQAGGWAALRAVDRLFPGTSLLAAVLASRAGAATSGTRAILYYRTARDRPSPLA</sequence>
<feature type="compositionally biased region" description="Low complexity" evidence="1">
    <location>
        <begin position="240"/>
        <end position="261"/>
    </location>
</feature>
<protein>
    <recommendedName>
        <fullName evidence="4">EcsC family protein</fullName>
    </recommendedName>
</protein>
<reference evidence="2 3" key="1">
    <citation type="submission" date="2018-11" db="EMBL/GenBank/DDBJ databases">
        <title>Sequencing the genomes of 1000 actinobacteria strains.</title>
        <authorList>
            <person name="Klenk H.-P."/>
        </authorList>
    </citation>
    <scope>NUCLEOTIDE SEQUENCE [LARGE SCALE GENOMIC DNA]</scope>
    <source>
        <strain evidence="2 3">DSM 43634</strain>
    </source>
</reference>
<feature type="region of interest" description="Disordered" evidence="1">
    <location>
        <begin position="1"/>
        <end position="309"/>
    </location>
</feature>
<dbReference type="AlphaFoldDB" id="A0A3N1GLX0"/>
<feature type="compositionally biased region" description="Low complexity" evidence="1">
    <location>
        <begin position="281"/>
        <end position="292"/>
    </location>
</feature>
<dbReference type="Proteomes" id="UP000271683">
    <property type="component" value="Unassembled WGS sequence"/>
</dbReference>
<evidence type="ECO:0000313" key="3">
    <source>
        <dbReference type="Proteomes" id="UP000271683"/>
    </source>
</evidence>
<feature type="compositionally biased region" description="Low complexity" evidence="1">
    <location>
        <begin position="115"/>
        <end position="127"/>
    </location>
</feature>
<name>A0A3N1GLX0_9ACTN</name>
<dbReference type="EMBL" id="RJKL01000001">
    <property type="protein sequence ID" value="ROP31254.1"/>
    <property type="molecule type" value="Genomic_DNA"/>
</dbReference>
<feature type="compositionally biased region" description="Pro residues" evidence="1">
    <location>
        <begin position="61"/>
        <end position="75"/>
    </location>
</feature>
<comment type="caution">
    <text evidence="2">The sequence shown here is derived from an EMBL/GenBank/DDBJ whole genome shotgun (WGS) entry which is preliminary data.</text>
</comment>
<proteinExistence type="predicted"/>
<feature type="compositionally biased region" description="Low complexity" evidence="1">
    <location>
        <begin position="97"/>
        <end position="106"/>
    </location>
</feature>
<organism evidence="2 3">
    <name type="scientific">Couchioplanes caeruleus</name>
    <dbReference type="NCBI Taxonomy" id="56438"/>
    <lineage>
        <taxon>Bacteria</taxon>
        <taxon>Bacillati</taxon>
        <taxon>Actinomycetota</taxon>
        <taxon>Actinomycetes</taxon>
        <taxon>Micromonosporales</taxon>
        <taxon>Micromonosporaceae</taxon>
        <taxon>Couchioplanes</taxon>
    </lineage>
</organism>